<evidence type="ECO:0000313" key="3">
    <source>
        <dbReference type="Proteomes" id="UP000187209"/>
    </source>
</evidence>
<dbReference type="OrthoDB" id="440566at2759"/>
<dbReference type="InterPro" id="IPR010516">
    <property type="entry name" value="SAP18"/>
</dbReference>
<proteinExistence type="inferred from homology"/>
<name>A0A1R2B9E0_9CILI</name>
<reference evidence="2 3" key="1">
    <citation type="submission" date="2016-11" db="EMBL/GenBank/DDBJ databases">
        <title>The macronuclear genome of Stentor coeruleus: a giant cell with tiny introns.</title>
        <authorList>
            <person name="Slabodnick M."/>
            <person name="Ruby J.G."/>
            <person name="Reiff S.B."/>
            <person name="Swart E.C."/>
            <person name="Gosai S."/>
            <person name="Prabakaran S."/>
            <person name="Witkowska E."/>
            <person name="Larue G.E."/>
            <person name="Fisher S."/>
            <person name="Freeman R.M."/>
            <person name="Gunawardena J."/>
            <person name="Chu W."/>
            <person name="Stover N.A."/>
            <person name="Gregory B.D."/>
            <person name="Nowacki M."/>
            <person name="Derisi J."/>
            <person name="Roy S.W."/>
            <person name="Marshall W.F."/>
            <person name="Sood P."/>
        </authorList>
    </citation>
    <scope>NUCLEOTIDE SEQUENCE [LARGE SCALE GENOMIC DNA]</scope>
    <source>
        <strain evidence="2">WM001</strain>
    </source>
</reference>
<dbReference type="GO" id="GO:0003714">
    <property type="term" value="F:transcription corepressor activity"/>
    <property type="evidence" value="ECO:0007669"/>
    <property type="project" value="TreeGrafter"/>
</dbReference>
<comment type="caution">
    <text evidence="2">The sequence shown here is derived from an EMBL/GenBank/DDBJ whole genome shotgun (WGS) entry which is preliminary data.</text>
</comment>
<protein>
    <submittedName>
        <fullName evidence="2">Uncharacterized protein</fullName>
    </submittedName>
</protein>
<comment type="similarity">
    <text evidence="1">Belongs to the SAP18 family.</text>
</comment>
<dbReference type="Proteomes" id="UP000187209">
    <property type="component" value="Unassembled WGS sequence"/>
</dbReference>
<dbReference type="GO" id="GO:0005634">
    <property type="term" value="C:nucleus"/>
    <property type="evidence" value="ECO:0007669"/>
    <property type="project" value="TreeGrafter"/>
</dbReference>
<dbReference type="Pfam" id="PF06487">
    <property type="entry name" value="SAP18"/>
    <property type="match status" value="1"/>
</dbReference>
<dbReference type="AlphaFoldDB" id="A0A1R2B9E0"/>
<dbReference type="PANTHER" id="PTHR13082:SF0">
    <property type="entry name" value="HISTONE DEACETYLASE COMPLEX SUBUNIT SAP18"/>
    <property type="match status" value="1"/>
</dbReference>
<accession>A0A1R2B9E0</accession>
<dbReference type="Gene3D" id="3.10.20.550">
    <property type="entry name" value="ASAP complex, SAP18 subunit"/>
    <property type="match status" value="1"/>
</dbReference>
<gene>
    <name evidence="2" type="ORF">SteCoe_28017</name>
</gene>
<dbReference type="EMBL" id="MPUH01000831">
    <property type="protein sequence ID" value="OMJ73305.1"/>
    <property type="molecule type" value="Genomic_DNA"/>
</dbReference>
<evidence type="ECO:0000313" key="2">
    <source>
        <dbReference type="EMBL" id="OMJ73305.1"/>
    </source>
</evidence>
<keyword evidence="3" id="KW-1185">Reference proteome</keyword>
<organism evidence="2 3">
    <name type="scientific">Stentor coeruleus</name>
    <dbReference type="NCBI Taxonomy" id="5963"/>
    <lineage>
        <taxon>Eukaryota</taxon>
        <taxon>Sar</taxon>
        <taxon>Alveolata</taxon>
        <taxon>Ciliophora</taxon>
        <taxon>Postciliodesmatophora</taxon>
        <taxon>Heterotrichea</taxon>
        <taxon>Heterotrichida</taxon>
        <taxon>Stentoridae</taxon>
        <taxon>Stentor</taxon>
    </lineage>
</organism>
<sequence length="128" mass="15225">MERKPIDRDKTCPFLIRLLWRENEYLTPDCMRNRNEHQGPDEIRLYGWRDTNFREIADMLKEHISGARRKDADFNFSFIRQNLEGGYEVKTVGTIHFSRKSDLDSVTLHQLKFVIGDFIVLNLTYSLT</sequence>
<dbReference type="InterPro" id="IPR042534">
    <property type="entry name" value="SAP18_sf"/>
</dbReference>
<dbReference type="PANTHER" id="PTHR13082">
    <property type="entry name" value="SAP18"/>
    <property type="match status" value="1"/>
</dbReference>
<evidence type="ECO:0000256" key="1">
    <source>
        <dbReference type="ARBA" id="ARBA00009143"/>
    </source>
</evidence>